<dbReference type="Pfam" id="PF00067">
    <property type="entry name" value="p450"/>
    <property type="match status" value="1"/>
</dbReference>
<keyword evidence="3 6" id="KW-0560">Oxidoreductase</keyword>
<comment type="cofactor">
    <cofactor evidence="5">
        <name>heme</name>
        <dbReference type="ChEBI" id="CHEBI:30413"/>
    </cofactor>
</comment>
<evidence type="ECO:0000256" key="1">
    <source>
        <dbReference type="ARBA" id="ARBA00010617"/>
    </source>
</evidence>
<dbReference type="AlphaFoldDB" id="A0A6A6PZ61"/>
<dbReference type="InterPro" id="IPR001128">
    <property type="entry name" value="Cyt_P450"/>
</dbReference>
<evidence type="ECO:0000256" key="5">
    <source>
        <dbReference type="PIRSR" id="PIRSR602401-1"/>
    </source>
</evidence>
<evidence type="ECO:0000256" key="6">
    <source>
        <dbReference type="RuleBase" id="RU000461"/>
    </source>
</evidence>
<dbReference type="GO" id="GO:0005506">
    <property type="term" value="F:iron ion binding"/>
    <property type="evidence" value="ECO:0007669"/>
    <property type="project" value="InterPro"/>
</dbReference>
<name>A0A6A6PZ61_9PEZI</name>
<dbReference type="InterPro" id="IPR017972">
    <property type="entry name" value="Cyt_P450_CS"/>
</dbReference>
<dbReference type="EMBL" id="MU001633">
    <property type="protein sequence ID" value="KAF2485488.1"/>
    <property type="molecule type" value="Genomic_DNA"/>
</dbReference>
<dbReference type="OrthoDB" id="1470350at2759"/>
<comment type="similarity">
    <text evidence="1 6">Belongs to the cytochrome P450 family.</text>
</comment>
<dbReference type="RefSeq" id="XP_033592057.1">
    <property type="nucleotide sequence ID" value="XM_033730792.1"/>
</dbReference>
<dbReference type="GO" id="GO:0016705">
    <property type="term" value="F:oxidoreductase activity, acting on paired donors, with incorporation or reduction of molecular oxygen"/>
    <property type="evidence" value="ECO:0007669"/>
    <property type="project" value="InterPro"/>
</dbReference>
<dbReference type="SUPFAM" id="SSF48264">
    <property type="entry name" value="Cytochrome P450"/>
    <property type="match status" value="1"/>
</dbReference>
<keyword evidence="5 6" id="KW-0349">Heme</keyword>
<dbReference type="PROSITE" id="PS00086">
    <property type="entry name" value="CYTOCHROME_P450"/>
    <property type="match status" value="1"/>
</dbReference>
<feature type="binding site" description="axial binding residue" evidence="5">
    <location>
        <position position="477"/>
    </location>
    <ligand>
        <name>heme</name>
        <dbReference type="ChEBI" id="CHEBI:30413"/>
    </ligand>
    <ligandPart>
        <name>Fe</name>
        <dbReference type="ChEBI" id="CHEBI:18248"/>
    </ligandPart>
</feature>
<proteinExistence type="inferred from homology"/>
<sequence length="579" mass="64108">MAEVPSTQHPGFLGLGSAARNASFARSLLAEALRPGDLSFFRSRTVWGLSILVAVLLARAFGPPAGTKALPGLTGLPLGFGRFWGLPTNPAAAARFFGALHQRYGPIYQWKVFGVTSIWISSDKIAQELLGQRGVKYGDRQQLLSTPGLYSGSDFLPAMALGPNASRHAKFMHTIMKHSAQQHFYGYPIDEVKRTLKRLLHNPDRWSEQLVTHCARTAAACAWGDPKHATKLLQVVPPLVKAASTDSLMIKFLDSLALFPHWLSPYSNAEATRKKDMRDAFYEAQQEVIERVTAGAASESWTRIWLENVGGAKESQLDQHEAAHAVGTAAFMTLATNAAPLHTFFAAISQHPQWLKQLQQEVDRVCPEHPPSLHQMSQLPVLRAVIKECMRWQPALPLGIAHVTTADDVYDGYFIAKGTVVQVNHYAISRDPAMYPQPNEFRPERWLEPSWPSYKAPASDHPTLQGDAAFGYGLRGCPGVDLTMVELYSLIGALVWAFDIKAKSESVSPPEATPYIISMPRPFPCVITPRSERKRKVIEDGCKDMGVVVKESGKSASRWDVCREENGEFHWQGLTVPRR</sequence>
<evidence type="ECO:0000256" key="4">
    <source>
        <dbReference type="ARBA" id="ARBA00023004"/>
    </source>
</evidence>
<dbReference type="InterPro" id="IPR036396">
    <property type="entry name" value="Cyt_P450_sf"/>
</dbReference>
<dbReference type="PRINTS" id="PR00385">
    <property type="entry name" value="P450"/>
</dbReference>
<accession>A0A6A6PZ61</accession>
<keyword evidence="4 5" id="KW-0408">Iron</keyword>
<evidence type="ECO:0000313" key="8">
    <source>
        <dbReference type="Proteomes" id="UP000799767"/>
    </source>
</evidence>
<gene>
    <name evidence="7" type="ORF">BDY17DRAFT_247080</name>
</gene>
<dbReference type="GeneID" id="54471794"/>
<dbReference type="Proteomes" id="UP000799767">
    <property type="component" value="Unassembled WGS sequence"/>
</dbReference>
<keyword evidence="8" id="KW-1185">Reference proteome</keyword>
<reference evidence="7" key="1">
    <citation type="journal article" date="2020" name="Stud. Mycol.">
        <title>101 Dothideomycetes genomes: a test case for predicting lifestyles and emergence of pathogens.</title>
        <authorList>
            <person name="Haridas S."/>
            <person name="Albert R."/>
            <person name="Binder M."/>
            <person name="Bloem J."/>
            <person name="Labutti K."/>
            <person name="Salamov A."/>
            <person name="Andreopoulos B."/>
            <person name="Baker S."/>
            <person name="Barry K."/>
            <person name="Bills G."/>
            <person name="Bluhm B."/>
            <person name="Cannon C."/>
            <person name="Castanera R."/>
            <person name="Culley D."/>
            <person name="Daum C."/>
            <person name="Ezra D."/>
            <person name="Gonzalez J."/>
            <person name="Henrissat B."/>
            <person name="Kuo A."/>
            <person name="Liang C."/>
            <person name="Lipzen A."/>
            <person name="Lutzoni F."/>
            <person name="Magnuson J."/>
            <person name="Mondo S."/>
            <person name="Nolan M."/>
            <person name="Ohm R."/>
            <person name="Pangilinan J."/>
            <person name="Park H.-J."/>
            <person name="Ramirez L."/>
            <person name="Alfaro M."/>
            <person name="Sun H."/>
            <person name="Tritt A."/>
            <person name="Yoshinaga Y."/>
            <person name="Zwiers L.-H."/>
            <person name="Turgeon B."/>
            <person name="Goodwin S."/>
            <person name="Spatafora J."/>
            <person name="Crous P."/>
            <person name="Grigoriev I."/>
        </authorList>
    </citation>
    <scope>NUCLEOTIDE SEQUENCE</scope>
    <source>
        <strain evidence="7">CBS 113389</strain>
    </source>
</reference>
<dbReference type="InterPro" id="IPR002401">
    <property type="entry name" value="Cyt_P450_E_grp-I"/>
</dbReference>
<dbReference type="GO" id="GO:0020037">
    <property type="term" value="F:heme binding"/>
    <property type="evidence" value="ECO:0007669"/>
    <property type="project" value="InterPro"/>
</dbReference>
<keyword evidence="2 5" id="KW-0479">Metal-binding</keyword>
<organism evidence="7 8">
    <name type="scientific">Neohortaea acidophila</name>
    <dbReference type="NCBI Taxonomy" id="245834"/>
    <lineage>
        <taxon>Eukaryota</taxon>
        <taxon>Fungi</taxon>
        <taxon>Dikarya</taxon>
        <taxon>Ascomycota</taxon>
        <taxon>Pezizomycotina</taxon>
        <taxon>Dothideomycetes</taxon>
        <taxon>Dothideomycetidae</taxon>
        <taxon>Mycosphaerellales</taxon>
        <taxon>Teratosphaeriaceae</taxon>
        <taxon>Neohortaea</taxon>
    </lineage>
</organism>
<protein>
    <submittedName>
        <fullName evidence="7">Putative P450 monooxygenase</fullName>
    </submittedName>
</protein>
<dbReference type="PANTHER" id="PTHR46300:SF8">
    <property type="entry name" value="CYTOCHROME P450 2E1"/>
    <property type="match status" value="1"/>
</dbReference>
<dbReference type="InterPro" id="IPR050364">
    <property type="entry name" value="Cytochrome_P450_fung"/>
</dbReference>
<dbReference type="PANTHER" id="PTHR46300">
    <property type="entry name" value="P450, PUTATIVE (EUROFUNG)-RELATED-RELATED"/>
    <property type="match status" value="1"/>
</dbReference>
<evidence type="ECO:0000256" key="2">
    <source>
        <dbReference type="ARBA" id="ARBA00022723"/>
    </source>
</evidence>
<evidence type="ECO:0000313" key="7">
    <source>
        <dbReference type="EMBL" id="KAF2485488.1"/>
    </source>
</evidence>
<evidence type="ECO:0000256" key="3">
    <source>
        <dbReference type="ARBA" id="ARBA00023002"/>
    </source>
</evidence>
<dbReference type="PRINTS" id="PR00463">
    <property type="entry name" value="EP450I"/>
</dbReference>
<dbReference type="GO" id="GO:0004497">
    <property type="term" value="F:monooxygenase activity"/>
    <property type="evidence" value="ECO:0007669"/>
    <property type="project" value="UniProtKB-KW"/>
</dbReference>
<keyword evidence="6 7" id="KW-0503">Monooxygenase</keyword>
<dbReference type="Gene3D" id="1.10.630.10">
    <property type="entry name" value="Cytochrome P450"/>
    <property type="match status" value="1"/>
</dbReference>